<feature type="domain" description="TLDc" evidence="1">
    <location>
        <begin position="12"/>
        <end position="153"/>
    </location>
</feature>
<dbReference type="PROSITE" id="PS51886">
    <property type="entry name" value="TLDC"/>
    <property type="match status" value="1"/>
</dbReference>
<keyword evidence="3" id="KW-1185">Reference proteome</keyword>
<dbReference type="GeneID" id="25340968"/>
<dbReference type="OrthoDB" id="289228at2759"/>
<evidence type="ECO:0000313" key="3">
    <source>
        <dbReference type="Proteomes" id="UP000053676"/>
    </source>
</evidence>
<dbReference type="InterPro" id="IPR006571">
    <property type="entry name" value="TLDc_dom"/>
</dbReference>
<dbReference type="Proteomes" id="UP000053676">
    <property type="component" value="Unassembled WGS sequence"/>
</dbReference>
<reference evidence="3" key="1">
    <citation type="journal article" date="2014" name="Nat. Genet.">
        <title>Genome of the human hookworm Necator americanus.</title>
        <authorList>
            <person name="Tang Y.T."/>
            <person name="Gao X."/>
            <person name="Rosa B.A."/>
            <person name="Abubucker S."/>
            <person name="Hallsworth-Pepin K."/>
            <person name="Martin J."/>
            <person name="Tyagi R."/>
            <person name="Heizer E."/>
            <person name="Zhang X."/>
            <person name="Bhonagiri-Palsikar V."/>
            <person name="Minx P."/>
            <person name="Warren W.C."/>
            <person name="Wang Q."/>
            <person name="Zhan B."/>
            <person name="Hotez P.J."/>
            <person name="Sternberg P.W."/>
            <person name="Dougall A."/>
            <person name="Gaze S.T."/>
            <person name="Mulvenna J."/>
            <person name="Sotillo J."/>
            <person name="Ranganathan S."/>
            <person name="Rabelo E.M."/>
            <person name="Wilson R.K."/>
            <person name="Felgner P.L."/>
            <person name="Bethony J."/>
            <person name="Hawdon J.M."/>
            <person name="Gasser R.B."/>
            <person name="Loukas A."/>
            <person name="Mitreva M."/>
        </authorList>
    </citation>
    <scope>NUCLEOTIDE SEQUENCE [LARGE SCALE GENOMIC DNA]</scope>
</reference>
<protein>
    <recommendedName>
        <fullName evidence="1">TLDc domain-containing protein</fullName>
    </recommendedName>
</protein>
<proteinExistence type="predicted"/>
<dbReference type="EMBL" id="KI668838">
    <property type="protein sequence ID" value="ETN71235.1"/>
    <property type="molecule type" value="Genomic_DNA"/>
</dbReference>
<dbReference type="CTD" id="25340968"/>
<name>W2SNJ9_NECAM</name>
<dbReference type="SMART" id="SM00584">
    <property type="entry name" value="TLDc"/>
    <property type="match status" value="1"/>
</dbReference>
<dbReference type="KEGG" id="nai:NECAME_00924"/>
<accession>W2SNJ9</accession>
<organism evidence="2 3">
    <name type="scientific">Necator americanus</name>
    <name type="common">Human hookworm</name>
    <dbReference type="NCBI Taxonomy" id="51031"/>
    <lineage>
        <taxon>Eukaryota</taxon>
        <taxon>Metazoa</taxon>
        <taxon>Ecdysozoa</taxon>
        <taxon>Nematoda</taxon>
        <taxon>Chromadorea</taxon>
        <taxon>Rhabditida</taxon>
        <taxon>Rhabditina</taxon>
        <taxon>Rhabditomorpha</taxon>
        <taxon>Strongyloidea</taxon>
        <taxon>Ancylostomatidae</taxon>
        <taxon>Bunostominae</taxon>
        <taxon>Necator</taxon>
    </lineage>
</organism>
<evidence type="ECO:0000259" key="1">
    <source>
        <dbReference type="PROSITE" id="PS51886"/>
    </source>
</evidence>
<gene>
    <name evidence="2" type="ORF">NECAME_00924</name>
</gene>
<dbReference type="OMA" id="WEASASI"/>
<dbReference type="Pfam" id="PF07534">
    <property type="entry name" value="TLD"/>
    <property type="match status" value="1"/>
</dbReference>
<evidence type="ECO:0000313" key="2">
    <source>
        <dbReference type="EMBL" id="ETN71235.1"/>
    </source>
</evidence>
<sequence>MWYVQCSLPGKYFATENTKKYLRIFYDSTYTSCVSATHWTPLYSSATHGISVNRFETNVFDYRGPTVSIFELTDKSVYVLATEETWRHGSSRFGGSDTMLFQLAPKLDRWEASASIYCNFKIRSAGFGLSFKEVMKIDKDMSNIESIEVWGCAASNALEDQQKLRMWQNQQAEKNRKVPLPGNWDDNPDKTILEMAGFKFSDERRKMDLEAQSTR</sequence>
<dbReference type="AlphaFoldDB" id="W2SNJ9"/>